<organism evidence="1 2">
    <name type="scientific">Citrus x changshan-huyou</name>
    <dbReference type="NCBI Taxonomy" id="2935761"/>
    <lineage>
        <taxon>Eukaryota</taxon>
        <taxon>Viridiplantae</taxon>
        <taxon>Streptophyta</taxon>
        <taxon>Embryophyta</taxon>
        <taxon>Tracheophyta</taxon>
        <taxon>Spermatophyta</taxon>
        <taxon>Magnoliopsida</taxon>
        <taxon>eudicotyledons</taxon>
        <taxon>Gunneridae</taxon>
        <taxon>Pentapetalae</taxon>
        <taxon>rosids</taxon>
        <taxon>malvids</taxon>
        <taxon>Sapindales</taxon>
        <taxon>Rutaceae</taxon>
        <taxon>Aurantioideae</taxon>
        <taxon>Citrus</taxon>
    </lineage>
</organism>
<reference evidence="1 2" key="1">
    <citation type="submission" date="2024-05" db="EMBL/GenBank/DDBJ databases">
        <title>Haplotype-resolved chromosome-level genome assembly of Huyou (Citrus changshanensis).</title>
        <authorList>
            <person name="Miao C."/>
            <person name="Chen W."/>
            <person name="Wu Y."/>
            <person name="Wang L."/>
            <person name="Zhao S."/>
            <person name="Grierson D."/>
            <person name="Xu C."/>
            <person name="Chen K."/>
        </authorList>
    </citation>
    <scope>NUCLEOTIDE SEQUENCE [LARGE SCALE GENOMIC DNA]</scope>
    <source>
        <strain evidence="1">01-14</strain>
        <tissue evidence="1">Leaf</tissue>
    </source>
</reference>
<dbReference type="Proteomes" id="UP001428341">
    <property type="component" value="Unassembled WGS sequence"/>
</dbReference>
<keyword evidence="2" id="KW-1185">Reference proteome</keyword>
<name>A0AAP0M4Y8_9ROSI</name>
<proteinExistence type="predicted"/>
<evidence type="ECO:0000313" key="2">
    <source>
        <dbReference type="Proteomes" id="UP001428341"/>
    </source>
</evidence>
<dbReference type="EMBL" id="JBCGBO010000005">
    <property type="protein sequence ID" value="KAK9198818.1"/>
    <property type="molecule type" value="Genomic_DNA"/>
</dbReference>
<comment type="caution">
    <text evidence="1">The sequence shown here is derived from an EMBL/GenBank/DDBJ whole genome shotgun (WGS) entry which is preliminary data.</text>
</comment>
<accession>A0AAP0M4Y8</accession>
<protein>
    <submittedName>
        <fullName evidence="1">Uncharacterized protein</fullName>
    </submittedName>
</protein>
<evidence type="ECO:0000313" key="1">
    <source>
        <dbReference type="EMBL" id="KAK9198818.1"/>
    </source>
</evidence>
<gene>
    <name evidence="1" type="ORF">WN944_014004</name>
</gene>
<sequence length="134" mass="15286">METEGEVDDAMTRRGLVHVNTRCFIDLLLRGGLQADFIFIGLLTIINNITKSLSKARRAELVGPEVLNGTDFEENNEELVEKVYELKVGMSFNSPDEISEHYKAYGLQEGFPVMQRFCRNGNDESLRYVTFTCR</sequence>
<dbReference type="AlphaFoldDB" id="A0AAP0M4Y8"/>